<dbReference type="GO" id="GO:0003989">
    <property type="term" value="F:acetyl-CoA carboxylase activity"/>
    <property type="evidence" value="ECO:0007669"/>
    <property type="project" value="InterPro"/>
</dbReference>
<accession>A0A7Z7NRX0</accession>
<dbReference type="GO" id="GO:0006633">
    <property type="term" value="P:fatty acid biosynthetic process"/>
    <property type="evidence" value="ECO:0007669"/>
    <property type="project" value="UniProtKB-UniPathway"/>
</dbReference>
<dbReference type="InterPro" id="IPR001249">
    <property type="entry name" value="AcCoA_biotinCC"/>
</dbReference>
<evidence type="ECO:0000313" key="12">
    <source>
        <dbReference type="EMBL" id="SPC26182.1"/>
    </source>
</evidence>
<evidence type="ECO:0000256" key="7">
    <source>
        <dbReference type="ARBA" id="ARBA00023160"/>
    </source>
</evidence>
<gene>
    <name evidence="12" type="ORF">CBM2594_U70015</name>
</gene>
<dbReference type="SUPFAM" id="SSF51230">
    <property type="entry name" value="Single hybrid motif"/>
    <property type="match status" value="1"/>
</dbReference>
<comment type="pathway">
    <text evidence="2 9">Lipid metabolism; fatty acid biosynthesis.</text>
</comment>
<evidence type="ECO:0000256" key="9">
    <source>
        <dbReference type="RuleBase" id="RU364072"/>
    </source>
</evidence>
<keyword evidence="7 9" id="KW-0275">Fatty acid biosynthesis</keyword>
<dbReference type="Gene3D" id="2.40.50.100">
    <property type="match status" value="1"/>
</dbReference>
<dbReference type="InterPro" id="IPR050709">
    <property type="entry name" value="Biotin_Carboxyl_Carrier/Decarb"/>
</dbReference>
<evidence type="ECO:0000256" key="5">
    <source>
        <dbReference type="ARBA" id="ARBA00022832"/>
    </source>
</evidence>
<evidence type="ECO:0000256" key="3">
    <source>
        <dbReference type="ARBA" id="ARBA00017562"/>
    </source>
</evidence>
<name>A0A7Z7NRX0_9BURK</name>
<dbReference type="PANTHER" id="PTHR45266">
    <property type="entry name" value="OXALOACETATE DECARBOXYLASE ALPHA CHAIN"/>
    <property type="match status" value="1"/>
</dbReference>
<dbReference type="PANTHER" id="PTHR45266:SF3">
    <property type="entry name" value="OXALOACETATE DECARBOXYLASE ALPHA CHAIN"/>
    <property type="match status" value="1"/>
</dbReference>
<dbReference type="Pfam" id="PF00364">
    <property type="entry name" value="Biotin_lipoyl"/>
    <property type="match status" value="1"/>
</dbReference>
<feature type="region of interest" description="Disordered" evidence="10">
    <location>
        <begin position="41"/>
        <end position="81"/>
    </location>
</feature>
<dbReference type="PROSITE" id="PS50968">
    <property type="entry name" value="BIOTINYL_LIPOYL"/>
    <property type="match status" value="1"/>
</dbReference>
<evidence type="ECO:0000256" key="8">
    <source>
        <dbReference type="ARBA" id="ARBA00023267"/>
    </source>
</evidence>
<keyword evidence="4 9" id="KW-0444">Lipid biosynthesis</keyword>
<sequence length="161" mass="16750">MSNEAMPERLELLNQLAGLFDQANCTEFEFEGSGFSLKLKRGAALSPPPPGRPVDRSPSARGAVKQATGSAPGALTDGSTRHTVRSGITGMYFKAPSPDKPPFVAVGDRVEVGQTLCLVEAMKMLNPIDSDCAGTVVEILQADGASVASGASLFVIEVSNV</sequence>
<comment type="caution">
    <text evidence="12">The sequence shown here is derived from an EMBL/GenBank/DDBJ whole genome shotgun (WGS) entry which is preliminary data.</text>
</comment>
<evidence type="ECO:0000313" key="13">
    <source>
        <dbReference type="Proteomes" id="UP000257139"/>
    </source>
</evidence>
<proteinExistence type="predicted"/>
<dbReference type="PROSITE" id="PS00188">
    <property type="entry name" value="BIOTIN"/>
    <property type="match status" value="1"/>
</dbReference>
<feature type="domain" description="Lipoyl-binding" evidence="11">
    <location>
        <begin position="83"/>
        <end position="157"/>
    </location>
</feature>
<dbReference type="CDD" id="cd06850">
    <property type="entry name" value="biotinyl_domain"/>
    <property type="match status" value="1"/>
</dbReference>
<dbReference type="Proteomes" id="UP000257139">
    <property type="component" value="Unassembled WGS sequence"/>
</dbReference>
<keyword evidence="6 9" id="KW-0443">Lipid metabolism</keyword>
<keyword evidence="8 9" id="KW-0092">Biotin</keyword>
<protein>
    <recommendedName>
        <fullName evidence="3 9">Biotin carboxyl carrier protein of acetyl-CoA carboxylase</fullName>
    </recommendedName>
</protein>
<evidence type="ECO:0000256" key="4">
    <source>
        <dbReference type="ARBA" id="ARBA00022516"/>
    </source>
</evidence>
<dbReference type="EMBL" id="OGUU01000054">
    <property type="protein sequence ID" value="SPC26182.1"/>
    <property type="molecule type" value="Genomic_DNA"/>
</dbReference>
<dbReference type="GO" id="GO:0009317">
    <property type="term" value="C:acetyl-CoA carboxylase complex"/>
    <property type="evidence" value="ECO:0007669"/>
    <property type="project" value="InterPro"/>
</dbReference>
<evidence type="ECO:0000256" key="6">
    <source>
        <dbReference type="ARBA" id="ARBA00023098"/>
    </source>
</evidence>
<evidence type="ECO:0000256" key="2">
    <source>
        <dbReference type="ARBA" id="ARBA00005194"/>
    </source>
</evidence>
<dbReference type="InterPro" id="IPR001882">
    <property type="entry name" value="Biotin_BS"/>
</dbReference>
<evidence type="ECO:0000256" key="10">
    <source>
        <dbReference type="SAM" id="MobiDB-lite"/>
    </source>
</evidence>
<dbReference type="UniPathway" id="UPA00094"/>
<comment type="function">
    <text evidence="1 9">This protein is a component of the acetyl coenzyme A carboxylase complex; first, biotin carboxylase catalyzes the carboxylation of the carrier protein and then the transcarboxylase transfers the carboxyl group to form malonyl-CoA.</text>
</comment>
<dbReference type="AlphaFoldDB" id="A0A7Z7NRX0"/>
<dbReference type="PRINTS" id="PR01071">
    <property type="entry name" value="ACOABIOTINCC"/>
</dbReference>
<reference evidence="12 13" key="1">
    <citation type="submission" date="2018-01" db="EMBL/GenBank/DDBJ databases">
        <authorList>
            <person name="Clerissi C."/>
        </authorList>
    </citation>
    <scope>NUCLEOTIDE SEQUENCE [LARGE SCALE GENOMIC DNA]</scope>
    <source>
        <strain evidence="12">Cupriavidus taiwanensis STM 6021</strain>
    </source>
</reference>
<dbReference type="RefSeq" id="WP_145987303.1">
    <property type="nucleotide sequence ID" value="NZ_LT984799.1"/>
</dbReference>
<organism evidence="12 13">
    <name type="scientific">Cupriavidus taiwanensis</name>
    <dbReference type="NCBI Taxonomy" id="164546"/>
    <lineage>
        <taxon>Bacteria</taxon>
        <taxon>Pseudomonadati</taxon>
        <taxon>Pseudomonadota</taxon>
        <taxon>Betaproteobacteria</taxon>
        <taxon>Burkholderiales</taxon>
        <taxon>Burkholderiaceae</taxon>
        <taxon>Cupriavidus</taxon>
    </lineage>
</organism>
<dbReference type="InterPro" id="IPR011053">
    <property type="entry name" value="Single_hybrid_motif"/>
</dbReference>
<evidence type="ECO:0000256" key="1">
    <source>
        <dbReference type="ARBA" id="ARBA00003761"/>
    </source>
</evidence>
<keyword evidence="5 9" id="KW-0276">Fatty acid metabolism</keyword>
<dbReference type="InterPro" id="IPR000089">
    <property type="entry name" value="Biotin_lipoyl"/>
</dbReference>
<evidence type="ECO:0000259" key="11">
    <source>
        <dbReference type="PROSITE" id="PS50968"/>
    </source>
</evidence>